<dbReference type="Gene3D" id="2.40.40.10">
    <property type="entry name" value="RlpA-like domain"/>
    <property type="match status" value="1"/>
</dbReference>
<evidence type="ECO:0000256" key="2">
    <source>
        <dbReference type="SAM" id="MobiDB-lite"/>
    </source>
</evidence>
<dbReference type="OrthoDB" id="623670at2759"/>
<sequence>MHSFIPSLSLPILLSAVLLCPSSFFGSPTVFTRAAELAPNGLSARGLGHSSHIGINHRRRGADPSNTTSVQAGTDLTLYPGRRAAGATFTWFVTGLGACGNFNVPSDFIVALDREQFDVDSHCGAAVTITINGKVAHATIADRCKGCGFNNLDLTQGLYAYFDPTMNGQLEGEWEFGNGAPAPTPTPTPTPTPKPTPKPSPKPSTTSTSTTSTSHPTSTTKSIQTTSAVSSTINSTTTTATSATEAAPTPTVVAGNIEAMFGAFLGMGSILVAALNNGTSN</sequence>
<organism evidence="4 5">
    <name type="scientific">Hypholoma sublateritium (strain FD-334 SS-4)</name>
    <dbReference type="NCBI Taxonomy" id="945553"/>
    <lineage>
        <taxon>Eukaryota</taxon>
        <taxon>Fungi</taxon>
        <taxon>Dikarya</taxon>
        <taxon>Basidiomycota</taxon>
        <taxon>Agaricomycotina</taxon>
        <taxon>Agaricomycetes</taxon>
        <taxon>Agaricomycetidae</taxon>
        <taxon>Agaricales</taxon>
        <taxon>Agaricineae</taxon>
        <taxon>Strophariaceae</taxon>
        <taxon>Hypholoma</taxon>
    </lineage>
</organism>
<feature type="chain" id="PRO_5002248727" description="RlpA-like protein double-psi beta-barrel domain-containing protein" evidence="3">
    <location>
        <begin position="27"/>
        <end position="281"/>
    </location>
</feature>
<evidence type="ECO:0000256" key="3">
    <source>
        <dbReference type="SAM" id="SignalP"/>
    </source>
</evidence>
<feature type="compositionally biased region" description="Pro residues" evidence="2">
    <location>
        <begin position="182"/>
        <end position="202"/>
    </location>
</feature>
<evidence type="ECO:0000313" key="5">
    <source>
        <dbReference type="Proteomes" id="UP000054270"/>
    </source>
</evidence>
<dbReference type="InterPro" id="IPR036908">
    <property type="entry name" value="RlpA-like_sf"/>
</dbReference>
<dbReference type="PANTHER" id="PTHR31836">
    <property type="match status" value="1"/>
</dbReference>
<evidence type="ECO:0000313" key="4">
    <source>
        <dbReference type="EMBL" id="KJA17740.1"/>
    </source>
</evidence>
<dbReference type="InterPro" id="IPR051477">
    <property type="entry name" value="Expansin_CellWall"/>
</dbReference>
<name>A0A0D2PBU2_HYPSF</name>
<dbReference type="STRING" id="945553.A0A0D2PBU2"/>
<dbReference type="OMA" id="HEHSSTH"/>
<reference evidence="5" key="1">
    <citation type="submission" date="2014-04" db="EMBL/GenBank/DDBJ databases">
        <title>Evolutionary Origins and Diversification of the Mycorrhizal Mutualists.</title>
        <authorList>
            <consortium name="DOE Joint Genome Institute"/>
            <consortium name="Mycorrhizal Genomics Consortium"/>
            <person name="Kohler A."/>
            <person name="Kuo A."/>
            <person name="Nagy L.G."/>
            <person name="Floudas D."/>
            <person name="Copeland A."/>
            <person name="Barry K.W."/>
            <person name="Cichocki N."/>
            <person name="Veneault-Fourrey C."/>
            <person name="LaButti K."/>
            <person name="Lindquist E.A."/>
            <person name="Lipzen A."/>
            <person name="Lundell T."/>
            <person name="Morin E."/>
            <person name="Murat C."/>
            <person name="Riley R."/>
            <person name="Ohm R."/>
            <person name="Sun H."/>
            <person name="Tunlid A."/>
            <person name="Henrissat B."/>
            <person name="Grigoriev I.V."/>
            <person name="Hibbett D.S."/>
            <person name="Martin F."/>
        </authorList>
    </citation>
    <scope>NUCLEOTIDE SEQUENCE [LARGE SCALE GENOMIC DNA]</scope>
    <source>
        <strain evidence="5">FD-334 SS-4</strain>
    </source>
</reference>
<keyword evidence="1 3" id="KW-0732">Signal</keyword>
<evidence type="ECO:0008006" key="6">
    <source>
        <dbReference type="Google" id="ProtNLM"/>
    </source>
</evidence>
<feature type="compositionally biased region" description="Low complexity" evidence="2">
    <location>
        <begin position="203"/>
        <end position="230"/>
    </location>
</feature>
<evidence type="ECO:0000256" key="1">
    <source>
        <dbReference type="ARBA" id="ARBA00022729"/>
    </source>
</evidence>
<dbReference type="SUPFAM" id="SSF50685">
    <property type="entry name" value="Barwin-like endoglucanases"/>
    <property type="match status" value="1"/>
</dbReference>
<keyword evidence="5" id="KW-1185">Reference proteome</keyword>
<protein>
    <recommendedName>
        <fullName evidence="6">RlpA-like protein double-psi beta-barrel domain-containing protein</fullName>
    </recommendedName>
</protein>
<dbReference type="Proteomes" id="UP000054270">
    <property type="component" value="Unassembled WGS sequence"/>
</dbReference>
<proteinExistence type="predicted"/>
<gene>
    <name evidence="4" type="ORF">HYPSUDRAFT_46079</name>
</gene>
<feature type="signal peptide" evidence="3">
    <location>
        <begin position="1"/>
        <end position="26"/>
    </location>
</feature>
<dbReference type="EMBL" id="KN817599">
    <property type="protein sequence ID" value="KJA17740.1"/>
    <property type="molecule type" value="Genomic_DNA"/>
</dbReference>
<feature type="region of interest" description="Disordered" evidence="2">
    <location>
        <begin position="170"/>
        <end position="230"/>
    </location>
</feature>
<dbReference type="AlphaFoldDB" id="A0A0D2PBU2"/>
<accession>A0A0D2PBU2</accession>
<dbReference type="PANTHER" id="PTHR31836:SF28">
    <property type="entry name" value="SRCR DOMAIN-CONTAINING PROTEIN-RELATED"/>
    <property type="match status" value="1"/>
</dbReference>
<dbReference type="CDD" id="cd22191">
    <property type="entry name" value="DPBB_RlpA_EXP_N-like"/>
    <property type="match status" value="1"/>
</dbReference>